<dbReference type="PANTHER" id="PTHR33915:SF1">
    <property type="entry name" value="OS04G0644100 PROTEIN"/>
    <property type="match status" value="1"/>
</dbReference>
<dbReference type="InterPro" id="IPR001660">
    <property type="entry name" value="SAM"/>
</dbReference>
<dbReference type="Gene3D" id="1.10.150.50">
    <property type="entry name" value="Transcription Factor, Ets-1"/>
    <property type="match status" value="1"/>
</dbReference>
<name>A0A3S3NF59_9MAGN</name>
<evidence type="ECO:0000313" key="3">
    <source>
        <dbReference type="Proteomes" id="UP000283530"/>
    </source>
</evidence>
<comment type="caution">
    <text evidence="2">The sequence shown here is derived from an EMBL/GenBank/DDBJ whole genome shotgun (WGS) entry which is preliminary data.</text>
</comment>
<dbReference type="OrthoDB" id="1887912at2759"/>
<reference evidence="2 3" key="1">
    <citation type="journal article" date="2019" name="Nat. Plants">
        <title>Stout camphor tree genome fills gaps in understanding of flowering plant genome evolution.</title>
        <authorList>
            <person name="Chaw S.M."/>
            <person name="Liu Y.C."/>
            <person name="Wu Y.W."/>
            <person name="Wang H.Y."/>
            <person name="Lin C.I."/>
            <person name="Wu C.S."/>
            <person name="Ke H.M."/>
            <person name="Chang L.Y."/>
            <person name="Hsu C.Y."/>
            <person name="Yang H.T."/>
            <person name="Sudianto E."/>
            <person name="Hsu M.H."/>
            <person name="Wu K.P."/>
            <person name="Wang L.N."/>
            <person name="Leebens-Mack J.H."/>
            <person name="Tsai I.J."/>
        </authorList>
    </citation>
    <scope>NUCLEOTIDE SEQUENCE [LARGE SCALE GENOMIC DNA]</scope>
    <source>
        <strain evidence="3">cv. Chaw 1501</strain>
        <tissue evidence="2">Young leaves</tissue>
    </source>
</reference>
<dbReference type="SUPFAM" id="SSF47769">
    <property type="entry name" value="SAM/Pointed domain"/>
    <property type="match status" value="1"/>
</dbReference>
<keyword evidence="3" id="KW-1185">Reference proteome</keyword>
<evidence type="ECO:0000259" key="1">
    <source>
        <dbReference type="Pfam" id="PF07647"/>
    </source>
</evidence>
<proteinExistence type="predicted"/>
<dbReference type="PANTHER" id="PTHR33915">
    <property type="entry name" value="OSJNBA0033G05.11 PROTEIN"/>
    <property type="match status" value="1"/>
</dbReference>
<organism evidence="2 3">
    <name type="scientific">Cinnamomum micranthum f. kanehirae</name>
    <dbReference type="NCBI Taxonomy" id="337451"/>
    <lineage>
        <taxon>Eukaryota</taxon>
        <taxon>Viridiplantae</taxon>
        <taxon>Streptophyta</taxon>
        <taxon>Embryophyta</taxon>
        <taxon>Tracheophyta</taxon>
        <taxon>Spermatophyta</taxon>
        <taxon>Magnoliopsida</taxon>
        <taxon>Magnoliidae</taxon>
        <taxon>Laurales</taxon>
        <taxon>Lauraceae</taxon>
        <taxon>Cinnamomum</taxon>
    </lineage>
</organism>
<dbReference type="Pfam" id="PF07647">
    <property type="entry name" value="SAM_2"/>
    <property type="match status" value="1"/>
</dbReference>
<evidence type="ECO:0000313" key="2">
    <source>
        <dbReference type="EMBL" id="RWR91045.1"/>
    </source>
</evidence>
<dbReference type="Proteomes" id="UP000283530">
    <property type="component" value="Unassembled WGS sequence"/>
</dbReference>
<dbReference type="InterPro" id="IPR013761">
    <property type="entry name" value="SAM/pointed_sf"/>
</dbReference>
<sequence>MDWFSWLSKTGLDPSLVYEYSHTFTQNELEEEDIAFFDHEFLLCMGISIAKHRLEIMKLAKKESRRDHHPMSRLLGAMKKTRRCITKYINAWLGHEESALMVLPGKAHGMRWRGATLKRNKSTMLMKQEMLMLTDESVMATPPSVVSGPSPLTCDQVNGESRWSTGVEEIRWASMFQDLKPN</sequence>
<dbReference type="EMBL" id="QPKB01000008">
    <property type="protein sequence ID" value="RWR91045.1"/>
    <property type="molecule type" value="Genomic_DNA"/>
</dbReference>
<protein>
    <submittedName>
        <fullName evidence="2">SAM_2 domain-containing protein</fullName>
    </submittedName>
</protein>
<dbReference type="AlphaFoldDB" id="A0A3S3NF59"/>
<gene>
    <name evidence="2" type="ORF">CKAN_02018200</name>
</gene>
<feature type="domain" description="SAM" evidence="1">
    <location>
        <begin position="6"/>
        <end position="58"/>
    </location>
</feature>
<accession>A0A3S3NF59</accession>
<dbReference type="CDD" id="cd09487">
    <property type="entry name" value="SAM_superfamily"/>
    <property type="match status" value="1"/>
</dbReference>